<evidence type="ECO:0000313" key="2">
    <source>
        <dbReference type="Proteomes" id="UP000194236"/>
    </source>
</evidence>
<proteinExistence type="predicted"/>
<reference evidence="1 2" key="1">
    <citation type="submission" date="2017-03" db="EMBL/GenBank/DDBJ databases">
        <title>Genome Survey of Euroglyphus maynei.</title>
        <authorList>
            <person name="Arlian L.G."/>
            <person name="Morgan M.S."/>
            <person name="Rider S.D."/>
        </authorList>
    </citation>
    <scope>NUCLEOTIDE SEQUENCE [LARGE SCALE GENOMIC DNA]</scope>
    <source>
        <strain evidence="1">Arlian Lab</strain>
        <tissue evidence="1">Whole body</tissue>
    </source>
</reference>
<gene>
    <name evidence="1" type="ORF">BLA29_000866</name>
</gene>
<organism evidence="1 2">
    <name type="scientific">Euroglyphus maynei</name>
    <name type="common">Mayne's house dust mite</name>
    <dbReference type="NCBI Taxonomy" id="6958"/>
    <lineage>
        <taxon>Eukaryota</taxon>
        <taxon>Metazoa</taxon>
        <taxon>Ecdysozoa</taxon>
        <taxon>Arthropoda</taxon>
        <taxon>Chelicerata</taxon>
        <taxon>Arachnida</taxon>
        <taxon>Acari</taxon>
        <taxon>Acariformes</taxon>
        <taxon>Sarcoptiformes</taxon>
        <taxon>Astigmata</taxon>
        <taxon>Psoroptidia</taxon>
        <taxon>Analgoidea</taxon>
        <taxon>Pyroglyphidae</taxon>
        <taxon>Pyroglyphinae</taxon>
        <taxon>Euroglyphus</taxon>
    </lineage>
</organism>
<comment type="caution">
    <text evidence="1">The sequence shown here is derived from an EMBL/GenBank/DDBJ whole genome shotgun (WGS) entry which is preliminary data.</text>
</comment>
<keyword evidence="2" id="KW-1185">Reference proteome</keyword>
<evidence type="ECO:0000313" key="1">
    <source>
        <dbReference type="EMBL" id="OTF82319.1"/>
    </source>
</evidence>
<dbReference type="Proteomes" id="UP000194236">
    <property type="component" value="Unassembled WGS sequence"/>
</dbReference>
<accession>A0A1Y3BMW3</accession>
<sequence>MEQQLHSCKTEFETMFNYTKNILDNYDHRDDLIVQCQQSVCYAICQYDDCVLKSIERFSQYSLDLCDETDVLSSESILYGLEMKQDSPDNIVKWWNDICSEITCSHLGKYPSDEALNKIIIIIITREKIIS</sequence>
<name>A0A1Y3BMW3_EURMA</name>
<protein>
    <submittedName>
        <fullName evidence="1">Uncharacterized protein</fullName>
    </submittedName>
</protein>
<dbReference type="OrthoDB" id="10517342at2759"/>
<dbReference type="EMBL" id="MUJZ01009035">
    <property type="protein sequence ID" value="OTF82319.1"/>
    <property type="molecule type" value="Genomic_DNA"/>
</dbReference>
<dbReference type="AlphaFoldDB" id="A0A1Y3BMW3"/>